<organism evidence="2 3">
    <name type="scientific">Anaplasma phagocytophilum</name>
    <name type="common">Ehrlichia phagocytophila</name>
    <dbReference type="NCBI Taxonomy" id="948"/>
    <lineage>
        <taxon>Bacteria</taxon>
        <taxon>Pseudomonadati</taxon>
        <taxon>Pseudomonadota</taxon>
        <taxon>Alphaproteobacteria</taxon>
        <taxon>Rickettsiales</taxon>
        <taxon>Anaplasmataceae</taxon>
        <taxon>Anaplasma</taxon>
        <taxon>phagocytophilum group</taxon>
    </lineage>
</organism>
<protein>
    <submittedName>
        <fullName evidence="2">Uncharacterized protein</fullName>
    </submittedName>
</protein>
<proteinExistence type="predicted"/>
<comment type="caution">
    <text evidence="2">The sequence shown here is derived from an EMBL/GenBank/DDBJ whole genome shotgun (WGS) entry which is preliminary data.</text>
</comment>
<sequence length="249" mass="27166">MNPWPRRSTDPPRRDPTPGTRGRTYRVRCWRSRTKPWWESRTDAADCWPSGPGPSRSGPWRAGGGSAPIYVNRGGCVDGGDAPGLFRRRDPGQESSGASGLPRARPVPQTPKVHRWAGRAVRGLWFVALPRSGWGQPRAQGPSAVPRELTAREFPWGPFDVAGHAPLPSLPCLPSRSGFSRLFTFHTSLDLNCPRRLLRGMAGHPMLSPMPPPRSLAFLASVPHAPPQLLRALLASFPCSSPRPPPPGL</sequence>
<accession>A0AA45UUA2</accession>
<gene>
    <name evidence="2" type="ORF">ANAPC1_01372</name>
</gene>
<evidence type="ECO:0000256" key="1">
    <source>
        <dbReference type="SAM" id="MobiDB-lite"/>
    </source>
</evidence>
<feature type="compositionally biased region" description="Low complexity" evidence="1">
    <location>
        <begin position="48"/>
        <end position="60"/>
    </location>
</feature>
<name>A0AA45UUA2_ANAPH</name>
<dbReference type="EMBL" id="FLLR01000141">
    <property type="protein sequence ID" value="SBO14994.1"/>
    <property type="molecule type" value="Genomic_DNA"/>
</dbReference>
<evidence type="ECO:0000313" key="3">
    <source>
        <dbReference type="Proteomes" id="UP000078419"/>
    </source>
</evidence>
<dbReference type="AlphaFoldDB" id="A0AA45UUA2"/>
<dbReference type="Proteomes" id="UP000078419">
    <property type="component" value="Unassembled WGS sequence"/>
</dbReference>
<feature type="region of interest" description="Disordered" evidence="1">
    <location>
        <begin position="41"/>
        <end position="112"/>
    </location>
</feature>
<feature type="compositionally biased region" description="Basic and acidic residues" evidence="1">
    <location>
        <begin position="7"/>
        <end position="16"/>
    </location>
</feature>
<evidence type="ECO:0000313" key="2">
    <source>
        <dbReference type="EMBL" id="SBO14994.1"/>
    </source>
</evidence>
<feature type="region of interest" description="Disordered" evidence="1">
    <location>
        <begin position="1"/>
        <end position="25"/>
    </location>
</feature>
<reference evidence="3" key="1">
    <citation type="submission" date="2016-03" db="EMBL/GenBank/DDBJ databases">
        <authorList>
            <person name="Loux Valentin"/>
        </authorList>
    </citation>
    <scope>NUCLEOTIDE SEQUENCE [LARGE SCALE GENOMIC DNA]</scope>
    <source>
        <strain evidence="3">C1</strain>
    </source>
</reference>